<evidence type="ECO:0000313" key="2">
    <source>
        <dbReference type="Proteomes" id="UP000193244"/>
    </source>
</evidence>
<accession>A0A1X7KNE3</accession>
<dbReference type="STRING" id="150121.SAMN06296010_2744"/>
<proteinExistence type="predicted"/>
<evidence type="ECO:0000313" key="1">
    <source>
        <dbReference type="EMBL" id="SMG42611.1"/>
    </source>
</evidence>
<dbReference type="Proteomes" id="UP000193244">
    <property type="component" value="Unassembled WGS sequence"/>
</dbReference>
<dbReference type="InterPro" id="IPR018561">
    <property type="entry name" value="AosR"/>
</dbReference>
<protein>
    <submittedName>
        <fullName evidence="1">Uncharacterized protein</fullName>
    </submittedName>
</protein>
<keyword evidence="2" id="KW-1185">Reference proteome</keyword>
<gene>
    <name evidence="1" type="ORF">SAMN06296010_2744</name>
</gene>
<sequence length="167" mass="18329">MTPFTREGDVITASFEHVETDILVKLATDVQELLTDTSGVEPHSPGSRAIDRLLPAAYGDGGEDDAEFRRFTSDGLIEGKVSNAQSVIDALLSARVSGNPVRLDAAASQAWLRCLTDIRLTIAADLGIEHDDDELQPADRDRYLLDVYRWVGFVQETLINTLEVELS</sequence>
<name>A0A1X7KNE3_9MICO</name>
<organism evidence="1 2">
    <name type="scientific">Agreia pratensis</name>
    <dbReference type="NCBI Taxonomy" id="150121"/>
    <lineage>
        <taxon>Bacteria</taxon>
        <taxon>Bacillati</taxon>
        <taxon>Actinomycetota</taxon>
        <taxon>Actinomycetes</taxon>
        <taxon>Micrococcales</taxon>
        <taxon>Microbacteriaceae</taxon>
        <taxon>Agreia</taxon>
    </lineage>
</organism>
<dbReference type="AlphaFoldDB" id="A0A1X7KNE3"/>
<dbReference type="Pfam" id="PF09438">
    <property type="entry name" value="DUF2017"/>
    <property type="match status" value="1"/>
</dbReference>
<dbReference type="EMBL" id="FXAY01000004">
    <property type="protein sequence ID" value="SMG42611.1"/>
    <property type="molecule type" value="Genomic_DNA"/>
</dbReference>
<reference evidence="2" key="1">
    <citation type="submission" date="2017-04" db="EMBL/GenBank/DDBJ databases">
        <authorList>
            <person name="Varghese N."/>
            <person name="Submissions S."/>
        </authorList>
    </citation>
    <scope>NUCLEOTIDE SEQUENCE [LARGE SCALE GENOMIC DNA]</scope>
    <source>
        <strain evidence="2">VKM Ac-2510</strain>
    </source>
</reference>
<dbReference type="RefSeq" id="WP_176223362.1">
    <property type="nucleotide sequence ID" value="NZ_FXAY01000004.1"/>
</dbReference>